<comment type="caution">
    <text evidence="1">The sequence shown here is derived from an EMBL/GenBank/DDBJ whole genome shotgun (WGS) entry which is preliminary data.</text>
</comment>
<reference evidence="1 2" key="1">
    <citation type="submission" date="2018-07" db="EMBL/GenBank/DDBJ databases">
        <title>Genomic Encyclopedia of Type Strains, Phase IV (KMG-IV): sequencing the most valuable type-strain genomes for metagenomic binning, comparative biology and taxonomic classification.</title>
        <authorList>
            <person name="Goeker M."/>
        </authorList>
    </citation>
    <scope>NUCLEOTIDE SEQUENCE [LARGE SCALE GENOMIC DNA]</scope>
    <source>
        <strain evidence="1 2">DSM 19728</strain>
    </source>
</reference>
<protein>
    <submittedName>
        <fullName evidence="1">Uncharacterized protein</fullName>
    </submittedName>
</protein>
<evidence type="ECO:0000313" key="1">
    <source>
        <dbReference type="EMBL" id="RDI57560.1"/>
    </source>
</evidence>
<keyword evidence="2" id="KW-1185">Reference proteome</keyword>
<gene>
    <name evidence="1" type="ORF">DFR66_102176</name>
</gene>
<organism evidence="1 2">
    <name type="scientific">Flavobacterium glaciei</name>
    <dbReference type="NCBI Taxonomy" id="386300"/>
    <lineage>
        <taxon>Bacteria</taxon>
        <taxon>Pseudomonadati</taxon>
        <taxon>Bacteroidota</taxon>
        <taxon>Flavobacteriia</taxon>
        <taxon>Flavobacteriales</taxon>
        <taxon>Flavobacteriaceae</taxon>
        <taxon>Flavobacterium</taxon>
    </lineage>
</organism>
<evidence type="ECO:0000313" key="2">
    <source>
        <dbReference type="Proteomes" id="UP000254518"/>
    </source>
</evidence>
<proteinExistence type="predicted"/>
<sequence length="38" mass="4554">MAQIFFKESPFKTLISFHKLIEALEEIANYRAILLKHY</sequence>
<dbReference type="EMBL" id="QQBA01000002">
    <property type="protein sequence ID" value="RDI57560.1"/>
    <property type="molecule type" value="Genomic_DNA"/>
</dbReference>
<name>A0ABX9I0M9_9FLAO</name>
<accession>A0ABX9I0M9</accession>
<dbReference type="Proteomes" id="UP000254518">
    <property type="component" value="Unassembled WGS sequence"/>
</dbReference>